<dbReference type="EMBL" id="VMGI01000006">
    <property type="protein sequence ID" value="TSC93941.1"/>
    <property type="molecule type" value="Genomic_DNA"/>
</dbReference>
<reference evidence="1 2" key="1">
    <citation type="submission" date="2017-07" db="EMBL/GenBank/DDBJ databases">
        <title>Mechanisms for carbon and nitrogen cycling indicate functional differentiation within the Candidate Phyla Radiation.</title>
        <authorList>
            <person name="Danczak R.E."/>
            <person name="Johnston M.D."/>
            <person name="Kenah C."/>
            <person name="Slattery M."/>
            <person name="Wrighton K.C."/>
            <person name="Wilkins M.J."/>
        </authorList>
    </citation>
    <scope>NUCLEOTIDE SEQUENCE [LARGE SCALE GENOMIC DNA]</scope>
    <source>
        <strain evidence="1">Licking1014_85</strain>
    </source>
</reference>
<sequence>MERTLANDLNELNGEKVKIWERKSGGKGCF</sequence>
<evidence type="ECO:0000313" key="2">
    <source>
        <dbReference type="Proteomes" id="UP000315589"/>
    </source>
</evidence>
<proteinExistence type="predicted"/>
<evidence type="ECO:0000313" key="1">
    <source>
        <dbReference type="EMBL" id="TSC93941.1"/>
    </source>
</evidence>
<comment type="caution">
    <text evidence="1">The sequence shown here is derived from an EMBL/GenBank/DDBJ whole genome shotgun (WGS) entry which is preliminary data.</text>
</comment>
<name>A0A554LM42_9BACT</name>
<accession>A0A554LM42</accession>
<dbReference type="Proteomes" id="UP000315589">
    <property type="component" value="Unassembled WGS sequence"/>
</dbReference>
<gene>
    <name evidence="1" type="ORF">CEN91_64</name>
</gene>
<organism evidence="1 2">
    <name type="scientific">Candidatus Berkelbacteria bacterium Licking1014_85</name>
    <dbReference type="NCBI Taxonomy" id="2017148"/>
    <lineage>
        <taxon>Bacteria</taxon>
        <taxon>Candidatus Berkelbacteria</taxon>
    </lineage>
</organism>
<protein>
    <submittedName>
        <fullName evidence="1">Uncharacterized protein</fullName>
    </submittedName>
</protein>
<dbReference type="AlphaFoldDB" id="A0A554LM42"/>